<dbReference type="GO" id="GO:0005524">
    <property type="term" value="F:ATP binding"/>
    <property type="evidence" value="ECO:0007669"/>
    <property type="project" value="UniProtKB-KW"/>
</dbReference>
<dbReference type="Pfam" id="PF06090">
    <property type="entry name" value="Ins_P5_2-kin"/>
    <property type="match status" value="1"/>
</dbReference>
<comment type="function">
    <text evidence="1">Phosphorylates Ins(1,3,4,5,6)P5 at position 2 to form Ins(1,2,3,4,5,6)P6 (InsP6 or phytate).</text>
</comment>
<keyword evidence="1" id="KW-0418">Kinase</keyword>
<sequence length="112" mass="13289">MNVIGQGNANILLSTPEHDMLIRVRKDGMNSRDVYEYYRSAIGPFIPKEFSMKMRLFRMNREMWRRVKEAISDMDIPAIVEEEEILMVEDLCRWEEMVEFKVWQTRGKANGA</sequence>
<dbReference type="InterPro" id="IPR009286">
    <property type="entry name" value="Ins_P5_2-kin"/>
</dbReference>
<dbReference type="EC" id="2.7.1.158" evidence="1"/>
<evidence type="ECO:0000256" key="1">
    <source>
        <dbReference type="RuleBase" id="RU364126"/>
    </source>
</evidence>
<keyword evidence="1" id="KW-0808">Transferase</keyword>
<organism evidence="2 3">
    <name type="scientific">Neolecta irregularis (strain DAH-3)</name>
    <dbReference type="NCBI Taxonomy" id="1198029"/>
    <lineage>
        <taxon>Eukaryota</taxon>
        <taxon>Fungi</taxon>
        <taxon>Dikarya</taxon>
        <taxon>Ascomycota</taxon>
        <taxon>Taphrinomycotina</taxon>
        <taxon>Neolectales</taxon>
        <taxon>Neolectaceae</taxon>
        <taxon>Neolecta</taxon>
    </lineage>
</organism>
<gene>
    <name evidence="2" type="ORF">NEOLI_003645</name>
</gene>
<keyword evidence="1" id="KW-0547">Nucleotide-binding</keyword>
<name>A0A1U7LSK9_NEOID</name>
<dbReference type="GO" id="GO:0035299">
    <property type="term" value="F:inositol-1,3,4,5,6-pentakisphosphate 2-kinase activity"/>
    <property type="evidence" value="ECO:0007669"/>
    <property type="project" value="UniProtKB-EC"/>
</dbReference>
<proteinExistence type="predicted"/>
<evidence type="ECO:0000313" key="3">
    <source>
        <dbReference type="Proteomes" id="UP000186594"/>
    </source>
</evidence>
<protein>
    <recommendedName>
        <fullName evidence="1">Inositol-pentakisphosphate 2-kinase</fullName>
        <ecNumber evidence="1">2.7.1.158</ecNumber>
    </recommendedName>
</protein>
<dbReference type="EMBL" id="LXFE01000339">
    <property type="protein sequence ID" value="OLL25655.1"/>
    <property type="molecule type" value="Genomic_DNA"/>
</dbReference>
<comment type="domain">
    <text evidence="1">The EXKPK motif is conserved in inositol-pentakisphosphate 2-kinases of both family 1 and 2.</text>
</comment>
<dbReference type="AlphaFoldDB" id="A0A1U7LSK9"/>
<dbReference type="Proteomes" id="UP000186594">
    <property type="component" value="Unassembled WGS sequence"/>
</dbReference>
<comment type="catalytic activity">
    <reaction evidence="1">
        <text>1D-myo-inositol 1,3,4,5,6-pentakisphosphate + ATP = 1D-myo-inositol hexakisphosphate + ADP + H(+)</text>
        <dbReference type="Rhea" id="RHEA:20313"/>
        <dbReference type="ChEBI" id="CHEBI:15378"/>
        <dbReference type="ChEBI" id="CHEBI:30616"/>
        <dbReference type="ChEBI" id="CHEBI:57733"/>
        <dbReference type="ChEBI" id="CHEBI:58130"/>
        <dbReference type="ChEBI" id="CHEBI:456216"/>
        <dbReference type="EC" id="2.7.1.158"/>
    </reaction>
</comment>
<evidence type="ECO:0000313" key="2">
    <source>
        <dbReference type="EMBL" id="OLL25655.1"/>
    </source>
</evidence>
<keyword evidence="1" id="KW-0067">ATP-binding</keyword>
<accession>A0A1U7LSK9</accession>
<comment type="caution">
    <text evidence="2">The sequence shown here is derived from an EMBL/GenBank/DDBJ whole genome shotgun (WGS) entry which is preliminary data.</text>
</comment>
<reference evidence="2 3" key="1">
    <citation type="submission" date="2016-04" db="EMBL/GenBank/DDBJ databases">
        <title>Evolutionary innovation and constraint leading to complex multicellularity in the Ascomycota.</title>
        <authorList>
            <person name="Cisse O."/>
            <person name="Nguyen A."/>
            <person name="Hewitt D.A."/>
            <person name="Jedd G."/>
            <person name="Stajich J.E."/>
        </authorList>
    </citation>
    <scope>NUCLEOTIDE SEQUENCE [LARGE SCALE GENOMIC DNA]</scope>
    <source>
        <strain evidence="2 3">DAH-3</strain>
    </source>
</reference>
<keyword evidence="3" id="KW-1185">Reference proteome</keyword>